<evidence type="ECO:0008006" key="3">
    <source>
        <dbReference type="Google" id="ProtNLM"/>
    </source>
</evidence>
<gene>
    <name evidence="1" type="ORF">DFQ14_10795</name>
</gene>
<evidence type="ECO:0000313" key="2">
    <source>
        <dbReference type="Proteomes" id="UP000253495"/>
    </source>
</evidence>
<reference evidence="1 2" key="1">
    <citation type="submission" date="2018-07" db="EMBL/GenBank/DDBJ databases">
        <title>Genomic Encyclopedia of Type Strains, Phase III (KMG-III): the genomes of soil and plant-associated and newly described type strains.</title>
        <authorList>
            <person name="Whitman W."/>
        </authorList>
    </citation>
    <scope>NUCLEOTIDE SEQUENCE [LARGE SCALE GENOMIC DNA]</scope>
    <source>
        <strain evidence="1 2">CECT 8575</strain>
    </source>
</reference>
<proteinExistence type="predicted"/>
<accession>A0A368VT90</accession>
<comment type="caution">
    <text evidence="1">The sequence shown here is derived from an EMBL/GenBank/DDBJ whole genome shotgun (WGS) entry which is preliminary data.</text>
</comment>
<dbReference type="EMBL" id="QPJC01000007">
    <property type="protein sequence ID" value="RCW43206.1"/>
    <property type="molecule type" value="Genomic_DNA"/>
</dbReference>
<dbReference type="AlphaFoldDB" id="A0A368VT90"/>
<name>A0A368VT90_9ACTN</name>
<protein>
    <recommendedName>
        <fullName evidence="3">Transcriptional regulator, AbiEi antitoxin, Type IV TA system</fullName>
    </recommendedName>
</protein>
<organism evidence="1 2">
    <name type="scientific">Halopolyspora algeriensis</name>
    <dbReference type="NCBI Taxonomy" id="1500506"/>
    <lineage>
        <taxon>Bacteria</taxon>
        <taxon>Bacillati</taxon>
        <taxon>Actinomycetota</taxon>
        <taxon>Actinomycetes</taxon>
        <taxon>Actinomycetes incertae sedis</taxon>
        <taxon>Halopolyspora</taxon>
    </lineage>
</organism>
<keyword evidence="2" id="KW-1185">Reference proteome</keyword>
<dbReference type="Proteomes" id="UP000253495">
    <property type="component" value="Unassembled WGS sequence"/>
</dbReference>
<sequence length="309" mass="33613">MTLLAPRGIITVRELDQVGVPRRTVADRARAGGPWERVLPGVLKLHRGPISDDQLRDAALRYAGPGSMITGLAACVLHGMLRLPEFTTVHMLIPDARKRADHNPVVIERTIRLPVPELVSGFLVAPLVRAVLDAARRCRTLDGVRALLAEAVQRGMVHPDELARELAAGSGRGSALCRLVLQEMNANVHSPAEGWAYRLVQGSGLPPMSWNVRLLDPAGRFLGSPDGWIDDVGLAWEIDSLEYHLSPAAYKTTTARHSTMTAAGITVVHTVPSRLRDDPRGVLDELHGACAAARQRPRPHVTALPRKNE</sequence>
<evidence type="ECO:0000313" key="1">
    <source>
        <dbReference type="EMBL" id="RCW43206.1"/>
    </source>
</evidence>